<dbReference type="EMBL" id="CP087880">
    <property type="protein sequence ID" value="UGS40769.1"/>
    <property type="molecule type" value="Genomic_DNA"/>
</dbReference>
<evidence type="ECO:0000256" key="1">
    <source>
        <dbReference type="SAM" id="MobiDB-lite"/>
    </source>
</evidence>
<keyword evidence="3" id="KW-1185">Reference proteome</keyword>
<dbReference type="RefSeq" id="WP_015964646.1">
    <property type="nucleotide sequence ID" value="NZ_CP087880.1"/>
</dbReference>
<accession>A0ABY3S493</accession>
<organism evidence="2 3">
    <name type="scientific">Pseudocitrobacter corydidari</name>
    <dbReference type="NCBI Taxonomy" id="2891570"/>
    <lineage>
        <taxon>Bacteria</taxon>
        <taxon>Pseudomonadati</taxon>
        <taxon>Pseudomonadota</taxon>
        <taxon>Gammaproteobacteria</taxon>
        <taxon>Enterobacterales</taxon>
        <taxon>Enterobacteriaceae</taxon>
        <taxon>Pseudocitrobacter</taxon>
    </lineage>
</organism>
<feature type="compositionally biased region" description="Basic and acidic residues" evidence="1">
    <location>
        <begin position="16"/>
        <end position="39"/>
    </location>
</feature>
<reference evidence="2 3" key="1">
    <citation type="journal article" date="2022" name="Int. J. Syst. Evol. Microbiol.">
        <title>Pseudocitrobacter corydidari sp. nov., isolated from the Asian emerald cockroach Corydidarum magnifica.</title>
        <authorList>
            <person name="Guzman J."/>
            <person name="Poehlein A."/>
            <person name="Glaeser S.P."/>
            <person name="Schwengers O."/>
            <person name="Blom J."/>
            <person name="Hollensteiner J."/>
            <person name="Kampfer P."/>
            <person name="Vilcinskas A."/>
        </authorList>
    </citation>
    <scope>NUCLEOTIDE SEQUENCE [LARGE SCALE GENOMIC DNA]</scope>
    <source>
        <strain evidence="2">G163CM</strain>
    </source>
</reference>
<evidence type="ECO:0000313" key="2">
    <source>
        <dbReference type="EMBL" id="UGS40769.1"/>
    </source>
</evidence>
<feature type="region of interest" description="Disordered" evidence="1">
    <location>
        <begin position="1"/>
        <end position="50"/>
    </location>
</feature>
<name>A0ABY3S493_9ENTR</name>
<protein>
    <submittedName>
        <fullName evidence="2">Uncharacterized protein</fullName>
    </submittedName>
</protein>
<evidence type="ECO:0000313" key="3">
    <source>
        <dbReference type="Proteomes" id="UP001199659"/>
    </source>
</evidence>
<dbReference type="Proteomes" id="UP001199659">
    <property type="component" value="Chromosome"/>
</dbReference>
<sequence>MMFISSRPRPAQPKPQPEKQDKVKIPESWELTPEQREFIESFNPGERKKK</sequence>
<gene>
    <name evidence="2" type="ORF">G163CM_14680</name>
</gene>
<proteinExistence type="predicted"/>